<feature type="domain" description="TrwC relaxase" evidence="1">
    <location>
        <begin position="10"/>
        <end position="362"/>
    </location>
</feature>
<reference evidence="2 3" key="1">
    <citation type="submission" date="2014-01" db="EMBL/GenBank/DDBJ databases">
        <title>Actinotalea ferrariae CF5-4.</title>
        <authorList>
            <person name="Chen F."/>
            <person name="Li Y."/>
            <person name="Wang G."/>
        </authorList>
    </citation>
    <scope>NUCLEOTIDE SEQUENCE [LARGE SCALE GENOMIC DNA]</scope>
    <source>
        <strain evidence="2 3">CF5-4</strain>
    </source>
</reference>
<accession>A0A021VYW3</accession>
<name>A0A021VYW3_9CELL</name>
<dbReference type="Pfam" id="PF13604">
    <property type="entry name" value="AAA_30"/>
    <property type="match status" value="1"/>
</dbReference>
<dbReference type="InterPro" id="IPR027417">
    <property type="entry name" value="P-loop_NTPase"/>
</dbReference>
<dbReference type="RefSeq" id="WP_052022151.1">
    <property type="nucleotide sequence ID" value="NZ_AXCW01000001.1"/>
</dbReference>
<dbReference type="SUPFAM" id="SSF52540">
    <property type="entry name" value="P-loop containing nucleoside triphosphate hydrolases"/>
    <property type="match status" value="2"/>
</dbReference>
<sequence length="1199" mass="127631">MVMTLHRLSAGAGYQYLLKHTATGDCDRNGSAPLTAYYTASGNPPGSWLGAGLAGVGGGKGLASGAVVVEEAMANLFGAGTDPVTGAPLGRAYPSFTPARARIASQVADLPDAMTDGARAAAVEAITRVELAKAHPTAVAGFDMTFTPPKSVSTMWAVADRSTQAAVVDAHRAAVDEALAFFERTALFTRTGTAGCQQHPTRGMLAVAFDHWDSRAGDPNLHTHVVVANKVQAPDGRWLSVDSRALHHAVVAISEIYDDLMADELARRLPVSWSWRHRGPRRSPGFEVDGVDDGLMREFSTRTTQIDEAMTATVAQFYATHGRGPNRIEISRLRQQVTRTTRPDKHVQPLLDLVATWRRRATDRTGRTPQELTAAVLRASRNVAMTAAEVPQPVIDHFADHTVIQVMERRSTWTRWNVLAETARATRGLRTASPDDRQTLLDRVCEAVLARCVSLEPPELFTVPAEYQRPDGSSVFTRSGEARYTHAGVLAAEERLLAATEDRTAPRADTARATAVDLIAPVRRIDGRPVALAGDQVNAIRLIAASGRRLEVLVGPAGTGKTTTLAGLKTVWEAVHGRGTVMGLAPSSAAAAELAEALGITCENTAKWLHESSGRGATLRSTYLQHLTAEREASQRSGDLRRLRTADAAANNLGGQQQHWTMRPGQLVIVDEASLASTATLDQLTAQATAAGAKVLLVGDHAQLSAVDAGGAFNLLAVRTHPAVLTSLWRFSHRWEADATRALRAGSPAVLDVYAEHDRITAGAAEAMCEAAYTAWQADTENGVPAILLAADAHTVSILNARAHNDRVSDGLVAASGITTTDGSVIAVGDRVVTRANNRRLRTRGGYVRNGDLWTVTATAPDGSLTATRLTRRGEVNGDAVVLSAEYVAQNVDLAYATTTHRAQGLTVDHAHVLAAPGMTRENLYVAMTRGRQDNRVYVAVDDVDPACDYLPDTHAAPDGRTVLAGILATSGAELSATQTIAARQNAAGSLKRLEPIRQTLLADATATRWISTLRGAGLGGSAVEQITTSSARGSLFANLERGAALGVPMDDVLRELIDIRPIHETGETVGDLAAVLHRRVSAWLAAQVEDPAAITTHPESAHLSPGARDTLRQVDALIAARIEALTDNALNVGSAWLADLEPIPEDDAGRLAWRSQPAAALAHEDFTRGNTVAHAPPRAVEYVAAVDPSTEAQRSWSR</sequence>
<dbReference type="NCBIfam" id="NF041492">
    <property type="entry name" value="MobF"/>
    <property type="match status" value="1"/>
</dbReference>
<comment type="caution">
    <text evidence="2">The sequence shown here is derived from an EMBL/GenBank/DDBJ whole genome shotgun (WGS) entry which is preliminary data.</text>
</comment>
<dbReference type="InterPro" id="IPR014862">
    <property type="entry name" value="TrwC"/>
</dbReference>
<protein>
    <submittedName>
        <fullName evidence="2">Conjugal transfer protein</fullName>
    </submittedName>
</protein>
<evidence type="ECO:0000259" key="1">
    <source>
        <dbReference type="Pfam" id="PF08751"/>
    </source>
</evidence>
<dbReference type="OrthoDB" id="4524286at2"/>
<dbReference type="InterPro" id="IPR050534">
    <property type="entry name" value="Coronavir_polyprotein_1ab"/>
</dbReference>
<dbReference type="EMBL" id="AXCW01000001">
    <property type="protein sequence ID" value="EYR65215.1"/>
    <property type="molecule type" value="Genomic_DNA"/>
</dbReference>
<organism evidence="2 3">
    <name type="scientific">Actinotalea ferrariae CF5-4</name>
    <dbReference type="NCBI Taxonomy" id="948458"/>
    <lineage>
        <taxon>Bacteria</taxon>
        <taxon>Bacillati</taxon>
        <taxon>Actinomycetota</taxon>
        <taxon>Actinomycetes</taxon>
        <taxon>Micrococcales</taxon>
        <taxon>Cellulomonadaceae</taxon>
        <taxon>Actinotalea</taxon>
    </lineage>
</organism>
<dbReference type="Gene3D" id="3.40.50.300">
    <property type="entry name" value="P-loop containing nucleotide triphosphate hydrolases"/>
    <property type="match status" value="2"/>
</dbReference>
<dbReference type="CDD" id="cd18809">
    <property type="entry name" value="SF1_C_RecD"/>
    <property type="match status" value="1"/>
</dbReference>
<keyword evidence="3" id="KW-1185">Reference proteome</keyword>
<dbReference type="PANTHER" id="PTHR43788">
    <property type="entry name" value="DNA2/NAM7 HELICASE FAMILY MEMBER"/>
    <property type="match status" value="1"/>
</dbReference>
<dbReference type="AlphaFoldDB" id="A0A021VYW3"/>
<dbReference type="Proteomes" id="UP000019753">
    <property type="component" value="Unassembled WGS sequence"/>
</dbReference>
<dbReference type="SUPFAM" id="SSF55464">
    <property type="entry name" value="Origin of replication-binding domain, RBD-like"/>
    <property type="match status" value="1"/>
</dbReference>
<dbReference type="Pfam" id="PF08751">
    <property type="entry name" value="TrwC"/>
    <property type="match status" value="1"/>
</dbReference>
<evidence type="ECO:0000313" key="2">
    <source>
        <dbReference type="EMBL" id="EYR65215.1"/>
    </source>
</evidence>
<proteinExistence type="predicted"/>
<gene>
    <name evidence="2" type="ORF">N866_00050</name>
</gene>
<evidence type="ECO:0000313" key="3">
    <source>
        <dbReference type="Proteomes" id="UP000019753"/>
    </source>
</evidence>